<proteinExistence type="predicted"/>
<dbReference type="AlphaFoldDB" id="A0A3B0UFU5"/>
<dbReference type="Gene3D" id="1.20.120.450">
    <property type="entry name" value="dinb family like domain"/>
    <property type="match status" value="1"/>
</dbReference>
<dbReference type="InterPro" id="IPR011466">
    <property type="entry name" value="DUF1572"/>
</dbReference>
<dbReference type="EMBL" id="UOES01000335">
    <property type="protein sequence ID" value="VAW28000.1"/>
    <property type="molecule type" value="Genomic_DNA"/>
</dbReference>
<evidence type="ECO:0008006" key="2">
    <source>
        <dbReference type="Google" id="ProtNLM"/>
    </source>
</evidence>
<protein>
    <recommendedName>
        <fullName evidence="2">DinB superfamily protein</fullName>
    </recommendedName>
</protein>
<dbReference type="Pfam" id="PF07609">
    <property type="entry name" value="DUF1572"/>
    <property type="match status" value="1"/>
</dbReference>
<sequence>MVNSLIELFERDLDILIAEISTYKKESDLWILPKGINNTGGNLCHHLVGNLQHYIGHILGKTDYVRNRDAEFNDKNVLVSSLVNEIEITKKVVIKTLRSLTSEQLEENYPIEVLGKPMSTTFFLIHLSGHLNYHLGQINYHRRLLG</sequence>
<name>A0A3B0UFU5_9ZZZZ</name>
<evidence type="ECO:0000313" key="1">
    <source>
        <dbReference type="EMBL" id="VAW28000.1"/>
    </source>
</evidence>
<dbReference type="SUPFAM" id="SSF109854">
    <property type="entry name" value="DinB/YfiT-like putative metalloenzymes"/>
    <property type="match status" value="1"/>
</dbReference>
<organism evidence="1">
    <name type="scientific">hydrothermal vent metagenome</name>
    <dbReference type="NCBI Taxonomy" id="652676"/>
    <lineage>
        <taxon>unclassified sequences</taxon>
        <taxon>metagenomes</taxon>
        <taxon>ecological metagenomes</taxon>
    </lineage>
</organism>
<gene>
    <name evidence="1" type="ORF">MNBD_BACTEROID06-1580</name>
</gene>
<reference evidence="1" key="1">
    <citation type="submission" date="2018-06" db="EMBL/GenBank/DDBJ databases">
        <authorList>
            <person name="Zhirakovskaya E."/>
        </authorList>
    </citation>
    <scope>NUCLEOTIDE SEQUENCE</scope>
</reference>
<accession>A0A3B0UFU5</accession>
<dbReference type="InterPro" id="IPR034660">
    <property type="entry name" value="DinB/YfiT-like"/>
</dbReference>